<feature type="signal peptide" evidence="1">
    <location>
        <begin position="1"/>
        <end position="27"/>
    </location>
</feature>
<evidence type="ECO:0000313" key="2">
    <source>
        <dbReference type="EMBL" id="GLI02153.1"/>
    </source>
</evidence>
<sequence>MNVNGEPRRASAYVLLCLGLVAASACSQSRPERAPSSTPPPVSSSAAVSRAIDGTAFYLESKGAILEVHAVRGSDKPVSIVADTGPCPFNTAVISPDGTQIAWAATNDPTGGGNLVVSDLRGANRRTLPVGASCVGRTSLIWFSPTAILVRDSDDTSRQVLHSATTGEPLRDVFRGVWSANGEWAATTDGSGEPIVMPKGSPGAARRFTYTPPSAEAKRHDGWSVRSVSHDGRYVSVGWNNKDRSRDLGSFAVVETATSKVVDLPVTGEVSSIHFLTDGTVLVRVAGGKLVLLDERFVVLAEAAEPASVSNLPLLWYVTA</sequence>
<reference evidence="2" key="1">
    <citation type="submission" date="2022-12" db="EMBL/GenBank/DDBJ databases">
        <title>New Phytohabitans aurantiacus sp. RD004123 nov., an actinomycete isolated from soil.</title>
        <authorList>
            <person name="Triningsih D.W."/>
            <person name="Harunari E."/>
            <person name="Igarashi Y."/>
        </authorList>
    </citation>
    <scope>NUCLEOTIDE SEQUENCE</scope>
    <source>
        <strain evidence="2">RD004123</strain>
    </source>
</reference>
<dbReference type="InterPro" id="IPR011042">
    <property type="entry name" value="6-blade_b-propeller_TolB-like"/>
</dbReference>
<organism evidence="2 3">
    <name type="scientific">Phytohabitans aurantiacus</name>
    <dbReference type="NCBI Taxonomy" id="3016789"/>
    <lineage>
        <taxon>Bacteria</taxon>
        <taxon>Bacillati</taxon>
        <taxon>Actinomycetota</taxon>
        <taxon>Actinomycetes</taxon>
        <taxon>Micromonosporales</taxon>
        <taxon>Micromonosporaceae</taxon>
    </lineage>
</organism>
<keyword evidence="1" id="KW-0732">Signal</keyword>
<dbReference type="Proteomes" id="UP001144280">
    <property type="component" value="Unassembled WGS sequence"/>
</dbReference>
<dbReference type="RefSeq" id="WP_281903642.1">
    <property type="nucleotide sequence ID" value="NZ_BSDI01000056.1"/>
</dbReference>
<dbReference type="SUPFAM" id="SSF82171">
    <property type="entry name" value="DPP6 N-terminal domain-like"/>
    <property type="match status" value="1"/>
</dbReference>
<accession>A0ABQ5R6F1</accession>
<feature type="chain" id="PRO_5046809310" description="Lipoprotein LpqB beta-propeller domain-containing protein" evidence="1">
    <location>
        <begin position="28"/>
        <end position="320"/>
    </location>
</feature>
<dbReference type="EMBL" id="BSDI01000056">
    <property type="protein sequence ID" value="GLI02153.1"/>
    <property type="molecule type" value="Genomic_DNA"/>
</dbReference>
<proteinExistence type="predicted"/>
<keyword evidence="3" id="KW-1185">Reference proteome</keyword>
<evidence type="ECO:0000256" key="1">
    <source>
        <dbReference type="SAM" id="SignalP"/>
    </source>
</evidence>
<dbReference type="Gene3D" id="2.120.10.30">
    <property type="entry name" value="TolB, C-terminal domain"/>
    <property type="match status" value="1"/>
</dbReference>
<evidence type="ECO:0008006" key="4">
    <source>
        <dbReference type="Google" id="ProtNLM"/>
    </source>
</evidence>
<comment type="caution">
    <text evidence="2">The sequence shown here is derived from an EMBL/GenBank/DDBJ whole genome shotgun (WGS) entry which is preliminary data.</text>
</comment>
<gene>
    <name evidence="2" type="ORF">Pa4123_74310</name>
</gene>
<name>A0ABQ5R6F1_9ACTN</name>
<evidence type="ECO:0000313" key="3">
    <source>
        <dbReference type="Proteomes" id="UP001144280"/>
    </source>
</evidence>
<protein>
    <recommendedName>
        <fullName evidence="4">Lipoprotein LpqB beta-propeller domain-containing protein</fullName>
    </recommendedName>
</protein>